<organism evidence="1 2">
    <name type="scientific">Endomicrobium trichonymphae</name>
    <dbReference type="NCBI Taxonomy" id="1408204"/>
    <lineage>
        <taxon>Bacteria</taxon>
        <taxon>Pseudomonadati</taxon>
        <taxon>Elusimicrobiota</taxon>
        <taxon>Endomicrobiia</taxon>
        <taxon>Endomicrobiales</taxon>
        <taxon>Endomicrobiaceae</taxon>
        <taxon>Candidatus Endomicrobiellum</taxon>
    </lineage>
</organism>
<evidence type="ECO:0000313" key="2">
    <source>
        <dbReference type="Proteomes" id="UP000095237"/>
    </source>
</evidence>
<dbReference type="Proteomes" id="UP000095237">
    <property type="component" value="Unassembled WGS sequence"/>
</dbReference>
<protein>
    <submittedName>
        <fullName evidence="1">Uncharacterized protein</fullName>
    </submittedName>
</protein>
<sequence length="147" mass="16441">MERAGESLHLPDLLSVGEKVAGEELWLVEEAIGEFAKIPEVQLSEEEKEHLRQLVADLKEKHTAKVLETVERAARAFNPSADESRIQTVISNAIKTSNIKAEAPQEKMPIIKTQKPIKDEWIVKEESESEGQMKGADTVINWLNTLG</sequence>
<accession>A0A1E5IGS6</accession>
<dbReference type="EMBL" id="LNVX01000593">
    <property type="protein sequence ID" value="OEG69696.1"/>
    <property type="molecule type" value="Genomic_DNA"/>
</dbReference>
<name>A0A1E5IGS6_ENDTX</name>
<keyword evidence="2" id="KW-1185">Reference proteome</keyword>
<comment type="caution">
    <text evidence="1">The sequence shown here is derived from an EMBL/GenBank/DDBJ whole genome shotgun (WGS) entry which is preliminary data.</text>
</comment>
<reference evidence="1 2" key="1">
    <citation type="submission" date="2015-11" db="EMBL/GenBank/DDBJ databases">
        <title>Evidence for parallel genomic evolution in an endosymbiosis of termite gut flagellates.</title>
        <authorList>
            <person name="Zheng H."/>
        </authorList>
    </citation>
    <scope>NUCLEOTIDE SEQUENCE [LARGE SCALE GENOMIC DNA]</scope>
    <source>
        <strain evidence="1 2">CET450</strain>
    </source>
</reference>
<evidence type="ECO:0000313" key="1">
    <source>
        <dbReference type="EMBL" id="OEG69696.1"/>
    </source>
</evidence>
<dbReference type="AlphaFoldDB" id="A0A1E5IGS6"/>
<proteinExistence type="predicted"/>
<gene>
    <name evidence="1" type="ORF">ATZ36_08000</name>
</gene>